<name>A0A432W6C2_9GAMM</name>
<protein>
    <submittedName>
        <fullName evidence="1">Uncharacterized protein</fullName>
    </submittedName>
</protein>
<reference evidence="1 2" key="1">
    <citation type="journal article" date="2011" name="Front. Microbiol.">
        <title>Genomic signatures of strain selection and enhancement in Bacillus atrophaeus var. globigii, a historical biowarfare simulant.</title>
        <authorList>
            <person name="Gibbons H.S."/>
            <person name="Broomall S.M."/>
            <person name="McNew L.A."/>
            <person name="Daligault H."/>
            <person name="Chapman C."/>
            <person name="Bruce D."/>
            <person name="Karavis M."/>
            <person name="Krepps M."/>
            <person name="McGregor P.A."/>
            <person name="Hong C."/>
            <person name="Park K.H."/>
            <person name="Akmal A."/>
            <person name="Feldman A."/>
            <person name="Lin J.S."/>
            <person name="Chang W.E."/>
            <person name="Higgs B.W."/>
            <person name="Demirev P."/>
            <person name="Lindquist J."/>
            <person name="Liem A."/>
            <person name="Fochler E."/>
            <person name="Read T.D."/>
            <person name="Tapia R."/>
            <person name="Johnson S."/>
            <person name="Bishop-Lilly K.A."/>
            <person name="Detter C."/>
            <person name="Han C."/>
            <person name="Sozhamannan S."/>
            <person name="Rosenzweig C.N."/>
            <person name="Skowronski E.W."/>
        </authorList>
    </citation>
    <scope>NUCLEOTIDE SEQUENCE [LARGE SCALE GENOMIC DNA]</scope>
    <source>
        <strain evidence="1 2">MLST1</strain>
    </source>
</reference>
<gene>
    <name evidence="1" type="ORF">CWE09_02220</name>
</gene>
<sequence length="99" mass="11124">MNNKELLMKKTAELEQAAEQMDEPARTFALDDISELKISIKSQSLEDIVQKMQGFQLPEFDEMDKNIELAKQATQDQAKRVDALNKAAGIVKKAVNMAL</sequence>
<evidence type="ECO:0000313" key="1">
    <source>
        <dbReference type="EMBL" id="RUO25571.1"/>
    </source>
</evidence>
<proteinExistence type="predicted"/>
<evidence type="ECO:0000313" key="2">
    <source>
        <dbReference type="Proteomes" id="UP000288293"/>
    </source>
</evidence>
<accession>A0A432W6C2</accession>
<dbReference type="Proteomes" id="UP000288293">
    <property type="component" value="Unassembled WGS sequence"/>
</dbReference>
<organism evidence="1 2">
    <name type="scientific">Aliidiomarina minuta</name>
    <dbReference type="NCBI Taxonomy" id="880057"/>
    <lineage>
        <taxon>Bacteria</taxon>
        <taxon>Pseudomonadati</taxon>
        <taxon>Pseudomonadota</taxon>
        <taxon>Gammaproteobacteria</taxon>
        <taxon>Alteromonadales</taxon>
        <taxon>Idiomarinaceae</taxon>
        <taxon>Aliidiomarina</taxon>
    </lineage>
</organism>
<comment type="caution">
    <text evidence="1">The sequence shown here is derived from an EMBL/GenBank/DDBJ whole genome shotgun (WGS) entry which is preliminary data.</text>
</comment>
<dbReference type="AlphaFoldDB" id="A0A432W6C2"/>
<dbReference type="RefSeq" id="WP_126802277.1">
    <property type="nucleotide sequence ID" value="NZ_PIPL01000001.1"/>
</dbReference>
<keyword evidence="2" id="KW-1185">Reference proteome</keyword>
<dbReference type="EMBL" id="PIPL01000001">
    <property type="protein sequence ID" value="RUO25571.1"/>
    <property type="molecule type" value="Genomic_DNA"/>
</dbReference>